<reference evidence="1" key="1">
    <citation type="submission" date="2016-06" db="UniProtKB">
        <authorList>
            <consortium name="WormBaseParasite"/>
        </authorList>
    </citation>
    <scope>IDENTIFICATION</scope>
</reference>
<sequence>LLCDDLNDWLSRQGKKPLYGFMEDNRWKKVGDVYVPVDDIIDLTSCEPSVEIETLPVKYVNFYANLDLSAVAMVYLEEVSTTIFMGQNHL</sequence>
<proteinExistence type="predicted"/>
<dbReference type="AlphaFoldDB" id="A0A183D8A9"/>
<organism evidence="1">
    <name type="scientific">Gongylonema pulchrum</name>
    <dbReference type="NCBI Taxonomy" id="637853"/>
    <lineage>
        <taxon>Eukaryota</taxon>
        <taxon>Metazoa</taxon>
        <taxon>Ecdysozoa</taxon>
        <taxon>Nematoda</taxon>
        <taxon>Chromadorea</taxon>
        <taxon>Rhabditida</taxon>
        <taxon>Spirurina</taxon>
        <taxon>Spiruromorpha</taxon>
        <taxon>Spiruroidea</taxon>
        <taxon>Gongylonematidae</taxon>
        <taxon>Gongylonema</taxon>
    </lineage>
</organism>
<name>A0A183D8A9_9BILA</name>
<protein>
    <submittedName>
        <fullName evidence="1">Peptidase_M16_M domain-containing protein</fullName>
    </submittedName>
</protein>
<evidence type="ECO:0000313" key="1">
    <source>
        <dbReference type="WBParaSite" id="GPUH_0000495701-mRNA-1"/>
    </source>
</evidence>
<accession>A0A183D8A9</accession>
<dbReference type="WBParaSite" id="GPUH_0000495701-mRNA-1">
    <property type="protein sequence ID" value="GPUH_0000495701-mRNA-1"/>
    <property type="gene ID" value="GPUH_0000495701"/>
</dbReference>